<proteinExistence type="predicted"/>
<protein>
    <submittedName>
        <fullName evidence="2">Uncharacterized protein</fullName>
    </submittedName>
</protein>
<dbReference type="InParanoid" id="F4WX88"/>
<evidence type="ECO:0000256" key="1">
    <source>
        <dbReference type="SAM" id="MobiDB-lite"/>
    </source>
</evidence>
<sequence>MFSFAPIRTINLGGKHLRAQCRGSRSSACEKRGRVLDHDSPGHWRWKGKEKEAGFDSSNHDGEVEPVVEAMHEMEEDIGGDPGDAIEKV</sequence>
<evidence type="ECO:0000313" key="2">
    <source>
        <dbReference type="EMBL" id="EGI61185.1"/>
    </source>
</evidence>
<keyword evidence="3" id="KW-1185">Reference proteome</keyword>
<name>F4WX88_ACREC</name>
<evidence type="ECO:0000313" key="3">
    <source>
        <dbReference type="Proteomes" id="UP000007755"/>
    </source>
</evidence>
<dbReference type="Proteomes" id="UP000007755">
    <property type="component" value="Unassembled WGS sequence"/>
</dbReference>
<dbReference type="EMBL" id="GL888420">
    <property type="protein sequence ID" value="EGI61185.1"/>
    <property type="molecule type" value="Genomic_DNA"/>
</dbReference>
<feature type="region of interest" description="Disordered" evidence="1">
    <location>
        <begin position="40"/>
        <end position="61"/>
    </location>
</feature>
<organism evidence="3">
    <name type="scientific">Acromyrmex echinatior</name>
    <name type="common">Panamanian leafcutter ant</name>
    <name type="synonym">Acromyrmex octospinosus echinatior</name>
    <dbReference type="NCBI Taxonomy" id="103372"/>
    <lineage>
        <taxon>Eukaryota</taxon>
        <taxon>Metazoa</taxon>
        <taxon>Ecdysozoa</taxon>
        <taxon>Arthropoda</taxon>
        <taxon>Hexapoda</taxon>
        <taxon>Insecta</taxon>
        <taxon>Pterygota</taxon>
        <taxon>Neoptera</taxon>
        <taxon>Endopterygota</taxon>
        <taxon>Hymenoptera</taxon>
        <taxon>Apocrita</taxon>
        <taxon>Aculeata</taxon>
        <taxon>Formicoidea</taxon>
        <taxon>Formicidae</taxon>
        <taxon>Myrmicinae</taxon>
        <taxon>Acromyrmex</taxon>
    </lineage>
</organism>
<accession>F4WX88</accession>
<reference evidence="2" key="1">
    <citation type="submission" date="2011-02" db="EMBL/GenBank/DDBJ databases">
        <title>The genome of the leaf-cutting ant Acromyrmex echinatior suggests key adaptations to social evolution and fungus farming.</title>
        <authorList>
            <person name="Nygaard S."/>
            <person name="Zhang G."/>
        </authorList>
    </citation>
    <scope>NUCLEOTIDE SEQUENCE</scope>
</reference>
<dbReference type="AlphaFoldDB" id="F4WX88"/>
<gene>
    <name evidence="2" type="ORF">G5I_10567</name>
</gene>